<accession>A0A448VJ58</accession>
<dbReference type="PROSITE" id="PS51257">
    <property type="entry name" value="PROKAR_LIPOPROTEIN"/>
    <property type="match status" value="1"/>
</dbReference>
<dbReference type="Gene3D" id="3.40.50.10610">
    <property type="entry name" value="ABC-type transport auxiliary lipoprotein component"/>
    <property type="match status" value="1"/>
</dbReference>
<protein>
    <submittedName>
        <fullName evidence="2">Lipoprotein</fullName>
    </submittedName>
</protein>
<keyword evidence="3" id="KW-1185">Reference proteome</keyword>
<feature type="domain" description="ABC-type transport auxiliary lipoprotein component" evidence="1">
    <location>
        <begin position="44"/>
        <end position="167"/>
    </location>
</feature>
<evidence type="ECO:0000259" key="1">
    <source>
        <dbReference type="Pfam" id="PF03886"/>
    </source>
</evidence>
<name>A0A448VJ58_9NEIS</name>
<sequence length="172" mass="19429">MYRYAFITSLLLLAACSHTPPQYFVLPDSQYQRPNRVAEEISVHVILAEPLNHSGLVYQTDAYKINFARQHLWASPLEQMLSAKLSNLLNRNHSRYIFVPKTHSNSNKILKIHIESFQGSYLGNTVIKGYAYWPDGRSVPFDISTPQQGDGYNAMVSALDNGLEQAAIMLAQ</sequence>
<gene>
    <name evidence="2" type="ORF">NCTC12742_00367</name>
</gene>
<dbReference type="InterPro" id="IPR005586">
    <property type="entry name" value="ABC_trans_aux"/>
</dbReference>
<dbReference type="Proteomes" id="UP000272771">
    <property type="component" value="Chromosome"/>
</dbReference>
<dbReference type="STRING" id="28091.SAMEA3174300_01047"/>
<dbReference type="RefSeq" id="WP_126382068.1">
    <property type="nucleotide sequence ID" value="NZ_CAUJRG010000006.1"/>
</dbReference>
<evidence type="ECO:0000313" key="3">
    <source>
        <dbReference type="Proteomes" id="UP000272771"/>
    </source>
</evidence>
<keyword evidence="2" id="KW-0449">Lipoprotein</keyword>
<dbReference type="AlphaFoldDB" id="A0A448VJ58"/>
<organism evidence="2 3">
    <name type="scientific">Neisseria weaveri</name>
    <dbReference type="NCBI Taxonomy" id="28091"/>
    <lineage>
        <taxon>Bacteria</taxon>
        <taxon>Pseudomonadati</taxon>
        <taxon>Pseudomonadota</taxon>
        <taxon>Betaproteobacteria</taxon>
        <taxon>Neisseriales</taxon>
        <taxon>Neisseriaceae</taxon>
        <taxon>Neisseria</taxon>
    </lineage>
</organism>
<evidence type="ECO:0000313" key="2">
    <source>
        <dbReference type="EMBL" id="VEJ49802.1"/>
    </source>
</evidence>
<reference evidence="2 3" key="1">
    <citation type="submission" date="2018-12" db="EMBL/GenBank/DDBJ databases">
        <authorList>
            <consortium name="Pathogen Informatics"/>
        </authorList>
    </citation>
    <scope>NUCLEOTIDE SEQUENCE [LARGE SCALE GENOMIC DNA]</scope>
    <source>
        <strain evidence="2 3">NCTC12742</strain>
    </source>
</reference>
<dbReference type="SUPFAM" id="SSF159594">
    <property type="entry name" value="XCC0632-like"/>
    <property type="match status" value="1"/>
</dbReference>
<dbReference type="EMBL" id="LR134533">
    <property type="protein sequence ID" value="VEJ49802.1"/>
    <property type="molecule type" value="Genomic_DNA"/>
</dbReference>
<dbReference type="OrthoDB" id="8536577at2"/>
<dbReference type="Pfam" id="PF03886">
    <property type="entry name" value="ABC_trans_aux"/>
    <property type="match status" value="1"/>
</dbReference>
<proteinExistence type="predicted"/>